<protein>
    <submittedName>
        <fullName evidence="2">Uncharacterized protein</fullName>
    </submittedName>
</protein>
<comment type="caution">
    <text evidence="2">The sequence shown here is derived from an EMBL/GenBank/DDBJ whole genome shotgun (WGS) entry which is preliminary data.</text>
</comment>
<keyword evidence="3" id="KW-1185">Reference proteome</keyword>
<dbReference type="AlphaFoldDB" id="A0A9P0ZCD6"/>
<feature type="region of interest" description="Disordered" evidence="1">
    <location>
        <begin position="51"/>
        <end position="72"/>
    </location>
</feature>
<dbReference type="Proteomes" id="UP001152484">
    <property type="component" value="Unassembled WGS sequence"/>
</dbReference>
<evidence type="ECO:0000256" key="1">
    <source>
        <dbReference type="SAM" id="MobiDB-lite"/>
    </source>
</evidence>
<proteinExistence type="predicted"/>
<evidence type="ECO:0000313" key="2">
    <source>
        <dbReference type="EMBL" id="CAH9094816.1"/>
    </source>
</evidence>
<sequence length="146" mass="15597">MTGWLCLNLDQGGEKMAYRLERLAAKAGSTTGSLVSVRRIQTQGAIEVAPEKSSGFTQGDGAATLPTSAADLRPPMTRCREEAGIPAHLRSQREEGQNSQNAPTPLHIIRLTMRSRSASRLHYGTVNPASLALAITLLLTEKSSGI</sequence>
<organism evidence="2 3">
    <name type="scientific">Cuscuta europaea</name>
    <name type="common">European dodder</name>
    <dbReference type="NCBI Taxonomy" id="41803"/>
    <lineage>
        <taxon>Eukaryota</taxon>
        <taxon>Viridiplantae</taxon>
        <taxon>Streptophyta</taxon>
        <taxon>Embryophyta</taxon>
        <taxon>Tracheophyta</taxon>
        <taxon>Spermatophyta</taxon>
        <taxon>Magnoliopsida</taxon>
        <taxon>eudicotyledons</taxon>
        <taxon>Gunneridae</taxon>
        <taxon>Pentapetalae</taxon>
        <taxon>asterids</taxon>
        <taxon>lamiids</taxon>
        <taxon>Solanales</taxon>
        <taxon>Convolvulaceae</taxon>
        <taxon>Cuscuteae</taxon>
        <taxon>Cuscuta</taxon>
        <taxon>Cuscuta subgen. Cuscuta</taxon>
    </lineage>
</organism>
<reference evidence="2" key="1">
    <citation type="submission" date="2022-07" db="EMBL/GenBank/DDBJ databases">
        <authorList>
            <person name="Macas J."/>
            <person name="Novak P."/>
            <person name="Neumann P."/>
        </authorList>
    </citation>
    <scope>NUCLEOTIDE SEQUENCE</scope>
</reference>
<evidence type="ECO:0000313" key="3">
    <source>
        <dbReference type="Proteomes" id="UP001152484"/>
    </source>
</evidence>
<name>A0A9P0ZCD6_CUSEU</name>
<gene>
    <name evidence="2" type="ORF">CEURO_LOCUS12903</name>
</gene>
<dbReference type="OrthoDB" id="1327943at2759"/>
<dbReference type="EMBL" id="CAMAPE010000032">
    <property type="protein sequence ID" value="CAH9094816.1"/>
    <property type="molecule type" value="Genomic_DNA"/>
</dbReference>
<accession>A0A9P0ZCD6</accession>